<feature type="signal peptide" evidence="1">
    <location>
        <begin position="1"/>
        <end position="23"/>
    </location>
</feature>
<evidence type="ECO:0000313" key="2">
    <source>
        <dbReference type="EMBL" id="MCE8026915.1"/>
    </source>
</evidence>
<organism evidence="2 3">
    <name type="scientific">Billgrantia aerodenitrificans</name>
    <dbReference type="NCBI Taxonomy" id="2733483"/>
    <lineage>
        <taxon>Bacteria</taxon>
        <taxon>Pseudomonadati</taxon>
        <taxon>Pseudomonadota</taxon>
        <taxon>Gammaproteobacteria</taxon>
        <taxon>Oceanospirillales</taxon>
        <taxon>Halomonadaceae</taxon>
        <taxon>Billgrantia</taxon>
    </lineage>
</organism>
<evidence type="ECO:0000313" key="3">
    <source>
        <dbReference type="Proteomes" id="UP001320272"/>
    </source>
</evidence>
<protein>
    <submittedName>
        <fullName evidence="2">Uncharacterized protein</fullName>
    </submittedName>
</protein>
<reference evidence="2 3" key="1">
    <citation type="journal article" date="2021" name="Front. Microbiol.">
        <title>Aerobic Denitrification and Heterotrophic Sulfur Oxidation in the Genus Halomonas Revealed by Six Novel Species Characterizations and Genome-Based Analysis.</title>
        <authorList>
            <person name="Wang L."/>
            <person name="Shao Z."/>
        </authorList>
    </citation>
    <scope>NUCLEOTIDE SEQUENCE [LARGE SCALE GENOMIC DNA]</scope>
    <source>
        <strain evidence="2 3">MCCC 1A11058</strain>
    </source>
</reference>
<name>A0ABS9AYC5_9GAMM</name>
<evidence type="ECO:0000256" key="1">
    <source>
        <dbReference type="SAM" id="SignalP"/>
    </source>
</evidence>
<comment type="caution">
    <text evidence="2">The sequence shown here is derived from an EMBL/GenBank/DDBJ whole genome shotgun (WGS) entry which is preliminary data.</text>
</comment>
<accession>A0ABS9AYC5</accession>
<keyword evidence="3" id="KW-1185">Reference proteome</keyword>
<gene>
    <name evidence="2" type="ORF">HOP59_22560</name>
</gene>
<feature type="chain" id="PRO_5047449645" evidence="1">
    <location>
        <begin position="24"/>
        <end position="99"/>
    </location>
</feature>
<dbReference type="EMBL" id="JABFTV010000018">
    <property type="protein sequence ID" value="MCE8026915.1"/>
    <property type="molecule type" value="Genomic_DNA"/>
</dbReference>
<sequence length="99" mass="10087">MQRLLLIALTALIVGLPNLASQAVENGFEGPAKSLAGLAHHDVSLGLSSFDADTDDTGLESLATLGTRLLTHPGVALGISALACQQLALPPARAPPHCL</sequence>
<dbReference type="RefSeq" id="WP_234255650.1">
    <property type="nucleotide sequence ID" value="NZ_JABFTV010000018.1"/>
</dbReference>
<keyword evidence="1" id="KW-0732">Signal</keyword>
<proteinExistence type="predicted"/>
<dbReference type="Proteomes" id="UP001320272">
    <property type="component" value="Unassembled WGS sequence"/>
</dbReference>